<evidence type="ECO:0000313" key="4">
    <source>
        <dbReference type="Proteomes" id="UP000092840"/>
    </source>
</evidence>
<evidence type="ECO:0000313" key="2">
    <source>
        <dbReference type="EMBL" id="SBT15988.1"/>
    </source>
</evidence>
<dbReference type="EMBL" id="FLRB01000011">
    <property type="protein sequence ID" value="SBT21036.1"/>
    <property type="molecule type" value="Genomic_DNA"/>
</dbReference>
<evidence type="ECO:0000256" key="1">
    <source>
        <dbReference type="SAM" id="MobiDB-lite"/>
    </source>
</evidence>
<proteinExistence type="predicted"/>
<dbReference type="Proteomes" id="UP000092871">
    <property type="component" value="Unassembled WGS sequence"/>
</dbReference>
<sequence length="54" mass="6119">MVVIDSPNHLNVESYYSAMGGHSNRPDHYLDRKHSKPRLDENHSHGKGELSMAC</sequence>
<dbReference type="Proteomes" id="UP000092840">
    <property type="component" value="Unassembled WGS sequence"/>
</dbReference>
<reference evidence="3 4" key="2">
    <citation type="submission" date="2016-06" db="EMBL/GenBank/DDBJ databases">
        <authorList>
            <person name="Rodrigo-Torres L."/>
            <person name="Arahal D.R."/>
        </authorList>
    </citation>
    <scope>NUCLEOTIDE SEQUENCE [LARGE SCALE GENOMIC DNA]</scope>
    <source>
        <strain evidence="3 4">CECT 5116</strain>
    </source>
</reference>
<evidence type="ECO:0000313" key="5">
    <source>
        <dbReference type="Proteomes" id="UP000092871"/>
    </source>
</evidence>
<gene>
    <name evidence="2" type="ORF">MGA5115_00062</name>
    <name evidence="3" type="ORF">MGA5116_01623</name>
</gene>
<reference evidence="2 5" key="1">
    <citation type="submission" date="2016-06" db="EMBL/GenBank/DDBJ databases">
        <authorList>
            <person name="Kjaerup R.B."/>
            <person name="Dalgaard T.S."/>
            <person name="Juul-Madsen H.R."/>
        </authorList>
    </citation>
    <scope>NUCLEOTIDE SEQUENCE [LARGE SCALE GENOMIC DNA]</scope>
    <source>
        <strain evidence="2 5">CECT 5115</strain>
    </source>
</reference>
<keyword evidence="4" id="KW-1185">Reference proteome</keyword>
<feature type="region of interest" description="Disordered" evidence="1">
    <location>
        <begin position="21"/>
        <end position="54"/>
    </location>
</feature>
<feature type="compositionally biased region" description="Basic and acidic residues" evidence="1">
    <location>
        <begin position="24"/>
        <end position="48"/>
    </location>
</feature>
<organism evidence="2 5">
    <name type="scientific">Marinomonas gallaica</name>
    <dbReference type="NCBI Taxonomy" id="1806667"/>
    <lineage>
        <taxon>Bacteria</taxon>
        <taxon>Pseudomonadati</taxon>
        <taxon>Pseudomonadota</taxon>
        <taxon>Gammaproteobacteria</taxon>
        <taxon>Oceanospirillales</taxon>
        <taxon>Oceanospirillaceae</taxon>
        <taxon>Marinomonas</taxon>
    </lineage>
</organism>
<protein>
    <submittedName>
        <fullName evidence="2">Uncharacterized protein</fullName>
    </submittedName>
</protein>
<name>A0A1C3JL96_9GAMM</name>
<evidence type="ECO:0000313" key="3">
    <source>
        <dbReference type="EMBL" id="SBT21036.1"/>
    </source>
</evidence>
<accession>A0A1C3JL96</accession>
<dbReference type="AlphaFoldDB" id="A0A1C3JL96"/>
<dbReference type="EMBL" id="FLRA01000001">
    <property type="protein sequence ID" value="SBT15988.1"/>
    <property type="molecule type" value="Genomic_DNA"/>
</dbReference>